<dbReference type="AlphaFoldDB" id="A0A4Q7NBW0"/>
<dbReference type="RefSeq" id="WP_130358174.1">
    <property type="nucleotide sequence ID" value="NZ_SGXC01000002.1"/>
</dbReference>
<comment type="caution">
    <text evidence="1">The sequence shown here is derived from an EMBL/GenBank/DDBJ whole genome shotgun (WGS) entry which is preliminary data.</text>
</comment>
<proteinExistence type="predicted"/>
<accession>A0A4Q7NBW0</accession>
<reference evidence="1 2" key="1">
    <citation type="submission" date="2019-02" db="EMBL/GenBank/DDBJ databases">
        <title>Genomic Encyclopedia of Type Strains, Phase IV (KMG-IV): sequencing the most valuable type-strain genomes for metagenomic binning, comparative biology and taxonomic classification.</title>
        <authorList>
            <person name="Goeker M."/>
        </authorList>
    </citation>
    <scope>NUCLEOTIDE SEQUENCE [LARGE SCALE GENOMIC DNA]</scope>
    <source>
        <strain evidence="1 2">K24</strain>
    </source>
</reference>
<keyword evidence="2" id="KW-1185">Reference proteome</keyword>
<gene>
    <name evidence="1" type="ORF">EV675_3009</name>
</gene>
<dbReference type="Pfam" id="PF07277">
    <property type="entry name" value="SapC"/>
    <property type="match status" value="1"/>
</dbReference>
<dbReference type="EMBL" id="SGXC01000002">
    <property type="protein sequence ID" value="RZS80409.1"/>
    <property type="molecule type" value="Genomic_DNA"/>
</dbReference>
<dbReference type="OrthoDB" id="9806524at2"/>
<dbReference type="InterPro" id="IPR010836">
    <property type="entry name" value="SapC"/>
</dbReference>
<sequence>MTTSPQAGANAPMFAQARALDPQRHAHLRFDRQAGYAFARGQTAVPLVATEFAMAARDLPIVFAGDEQMPMAVLGLRNAQNLMVDAAGRWRPSRYIPAHLRRYPFILQEDPASQRYALCVDEDAEHLRSAAADAQPLFEGGQPAPVVGEMLQFLGELQAGLAMTRDYVAALRAENLLIPRQVAVDLQGGERVTLDGFLVVDESRFDQLPDATATAWMRKGWLAMTYFHLQSRLNWGHLVALAQ</sequence>
<protein>
    <submittedName>
        <fullName evidence="1">SapC protein</fullName>
    </submittedName>
</protein>
<evidence type="ECO:0000313" key="2">
    <source>
        <dbReference type="Proteomes" id="UP000292445"/>
    </source>
</evidence>
<dbReference type="Proteomes" id="UP000292445">
    <property type="component" value="Unassembled WGS sequence"/>
</dbReference>
<name>A0A4Q7NBW0_9BURK</name>
<organism evidence="1 2">
    <name type="scientific">Pigmentiphaga kullae</name>
    <dbReference type="NCBI Taxonomy" id="151784"/>
    <lineage>
        <taxon>Bacteria</taxon>
        <taxon>Pseudomonadati</taxon>
        <taxon>Pseudomonadota</taxon>
        <taxon>Betaproteobacteria</taxon>
        <taxon>Burkholderiales</taxon>
        <taxon>Alcaligenaceae</taxon>
        <taxon>Pigmentiphaga</taxon>
    </lineage>
</organism>
<evidence type="ECO:0000313" key="1">
    <source>
        <dbReference type="EMBL" id="RZS80409.1"/>
    </source>
</evidence>